<feature type="region of interest" description="Disordered" evidence="1">
    <location>
        <begin position="225"/>
        <end position="257"/>
    </location>
</feature>
<dbReference type="EMBL" id="PQXI01000247">
    <property type="protein sequence ID" value="TGO21014.1"/>
    <property type="molecule type" value="Genomic_DNA"/>
</dbReference>
<evidence type="ECO:0000256" key="1">
    <source>
        <dbReference type="SAM" id="MobiDB-lite"/>
    </source>
</evidence>
<evidence type="ECO:0000313" key="3">
    <source>
        <dbReference type="Proteomes" id="UP000297910"/>
    </source>
</evidence>
<keyword evidence="3" id="KW-1185">Reference proteome</keyword>
<feature type="compositionally biased region" description="Polar residues" evidence="1">
    <location>
        <begin position="308"/>
        <end position="332"/>
    </location>
</feature>
<reference evidence="2 3" key="1">
    <citation type="submission" date="2017-12" db="EMBL/GenBank/DDBJ databases">
        <title>Comparative genomics of Botrytis spp.</title>
        <authorList>
            <person name="Valero-Jimenez C.A."/>
            <person name="Tapia P."/>
            <person name="Veloso J."/>
            <person name="Silva-Moreno E."/>
            <person name="Staats M."/>
            <person name="Valdes J.H."/>
            <person name="Van Kan J.A.L."/>
        </authorList>
    </citation>
    <scope>NUCLEOTIDE SEQUENCE [LARGE SCALE GENOMIC DNA]</scope>
    <source>
        <strain evidence="2 3">Bp0003</strain>
    </source>
</reference>
<organism evidence="2 3">
    <name type="scientific">Botrytis paeoniae</name>
    <dbReference type="NCBI Taxonomy" id="278948"/>
    <lineage>
        <taxon>Eukaryota</taxon>
        <taxon>Fungi</taxon>
        <taxon>Dikarya</taxon>
        <taxon>Ascomycota</taxon>
        <taxon>Pezizomycotina</taxon>
        <taxon>Leotiomycetes</taxon>
        <taxon>Helotiales</taxon>
        <taxon>Sclerotiniaceae</taxon>
        <taxon>Botrytis</taxon>
    </lineage>
</organism>
<name>A0A4Z1F899_9HELO</name>
<dbReference type="AlphaFoldDB" id="A0A4Z1F899"/>
<proteinExistence type="predicted"/>
<feature type="compositionally biased region" description="Polar residues" evidence="1">
    <location>
        <begin position="245"/>
        <end position="257"/>
    </location>
</feature>
<dbReference type="GO" id="GO:0003676">
    <property type="term" value="F:nucleic acid binding"/>
    <property type="evidence" value="ECO:0007669"/>
    <property type="project" value="InterPro"/>
</dbReference>
<accession>A0A4Z1F899</accession>
<evidence type="ECO:0008006" key="4">
    <source>
        <dbReference type="Google" id="ProtNLM"/>
    </source>
</evidence>
<dbReference type="InterPro" id="IPR035979">
    <property type="entry name" value="RBD_domain_sf"/>
</dbReference>
<dbReference type="Proteomes" id="UP000297910">
    <property type="component" value="Unassembled WGS sequence"/>
</dbReference>
<protein>
    <recommendedName>
        <fullName evidence="4">RRM domain-containing protein</fullName>
    </recommendedName>
</protein>
<evidence type="ECO:0000313" key="2">
    <source>
        <dbReference type="EMBL" id="TGO21014.1"/>
    </source>
</evidence>
<feature type="region of interest" description="Disordered" evidence="1">
    <location>
        <begin position="293"/>
        <end position="332"/>
    </location>
</feature>
<comment type="caution">
    <text evidence="2">The sequence shown here is derived from an EMBL/GenBank/DDBJ whole genome shotgun (WGS) entry which is preliminary data.</text>
</comment>
<sequence length="532" mass="59175">MNNMNAFRGTDTASVAFKKELVQLAPGYYLGDLHRHIYMTGQDLIHDAGTAYQEALAGEEDAAEDVEPVHQMKPLMESFRDLSVTKDMIRGSRSSFGSSCRDWLSSARMSHSAFGYFKFVYSPFWQVDYESCFRGDNAPNHVGISDMKNYPAPSFSWLHALPEAFVGDDSDTETLRGIGDQFVNDEDSEDIYNSEDFKGSKITEHAGNSYQHYLAALGSPEKSNPFASTAYIPPHKRGTHDGSHSRSQSDSAVFSPTISLPGRGLGIYKSRSEDGLQLQRNLNVAIKVFTGSAYKPHHSPHTPGSLPSGPTGSMTQSIHSRSLSTQSSYKATGQGTKAVRDLADNLNCSLFVSHLPEDVKYKEIFAVITTGSVVSAHINEPIPSHPFSAAKVTFKYPEGAARFMALVNSPVGVQIRDHHLAAVYNDYGMVKHAQEHQSRVVHIHGPYKFMTEGFWRKYFGKVTRYQLNHVAYLPFDPNNKVTRSMKFHFARIEAQAQSILIAIIHDPQFEGRVSCKYGPDPCGKDWETLTPR</sequence>
<dbReference type="SUPFAM" id="SSF54928">
    <property type="entry name" value="RNA-binding domain, RBD"/>
    <property type="match status" value="1"/>
</dbReference>
<gene>
    <name evidence="2" type="ORF">BPAE_0248g00080</name>
</gene>